<evidence type="ECO:0000313" key="1">
    <source>
        <dbReference type="EMBL" id="MPM78960.1"/>
    </source>
</evidence>
<comment type="caution">
    <text evidence="1">The sequence shown here is derived from an EMBL/GenBank/DDBJ whole genome shotgun (WGS) entry which is preliminary data.</text>
</comment>
<name>A0A645CPE6_9ZZZZ</name>
<dbReference type="AlphaFoldDB" id="A0A645CPE6"/>
<gene>
    <name evidence="1" type="ORF">SDC9_125975</name>
</gene>
<dbReference type="EMBL" id="VSSQ01029013">
    <property type="protein sequence ID" value="MPM78960.1"/>
    <property type="molecule type" value="Genomic_DNA"/>
</dbReference>
<protein>
    <submittedName>
        <fullName evidence="1">Uncharacterized protein</fullName>
    </submittedName>
</protein>
<proteinExistence type="predicted"/>
<accession>A0A645CPE6</accession>
<reference evidence="1" key="1">
    <citation type="submission" date="2019-08" db="EMBL/GenBank/DDBJ databases">
        <authorList>
            <person name="Kucharzyk K."/>
            <person name="Murdoch R.W."/>
            <person name="Higgins S."/>
            <person name="Loffler F."/>
        </authorList>
    </citation>
    <scope>NUCLEOTIDE SEQUENCE</scope>
</reference>
<organism evidence="1">
    <name type="scientific">bioreactor metagenome</name>
    <dbReference type="NCBI Taxonomy" id="1076179"/>
    <lineage>
        <taxon>unclassified sequences</taxon>
        <taxon>metagenomes</taxon>
        <taxon>ecological metagenomes</taxon>
    </lineage>
</organism>
<sequence>MLSRITKTIGQDNIRRVALAPNMNTFEAAIQTFFLDDEIKNELFIKLININGVKSVNLR</sequence>